<evidence type="ECO:0000313" key="6">
    <source>
        <dbReference type="Proteomes" id="UP000824225"/>
    </source>
</evidence>
<keyword evidence="3" id="KW-0812">Transmembrane</keyword>
<evidence type="ECO:0000313" key="5">
    <source>
        <dbReference type="EMBL" id="HJA09605.1"/>
    </source>
</evidence>
<dbReference type="GO" id="GO:0016020">
    <property type="term" value="C:membrane"/>
    <property type="evidence" value="ECO:0007669"/>
    <property type="project" value="GOC"/>
</dbReference>
<dbReference type="GO" id="GO:0008758">
    <property type="term" value="F:UDP-2,3-diacylglucosamine hydrolase activity"/>
    <property type="evidence" value="ECO:0007669"/>
    <property type="project" value="TreeGrafter"/>
</dbReference>
<sequence length="399" mass="43882">MAGYVRNRMFFSISTLAMLGVGAYVSYRLVFALNLPLWLSAALTLFILLISQTISVMRLIIVAAPGVSFNWLRVGGYISALFMTLVSLVVIRDIILFILWVAMRVLRVTGAGALATWLNAPLMDAILLGGSVFAAAFFMWSALRVPRIHELEIPMKTLPPELDGLRIAQLSDLHVGSTFDALWLREVVERTNAMAPDFVLITGDLVDGRPAVMGEDMKLLSKLKAKYGVLIIVGNHEYYSGVMPWVRTWRRQGLTVLLNEHRVFMINGVPLVIAGVADPNAARFPGLVPPDPVAARAGAPQAFSILMAHQPKDAALHAALGYNLQLSGHTHGGQYFFMFPLVSWLNKGYRSGLYDVHGMKLYVSPGTGLWGYVPMRVGSPSEITILNLTRPRPVGVRRS</sequence>
<dbReference type="SUPFAM" id="SSF56300">
    <property type="entry name" value="Metallo-dependent phosphatases"/>
    <property type="match status" value="1"/>
</dbReference>
<dbReference type="GO" id="GO:0009245">
    <property type="term" value="P:lipid A biosynthetic process"/>
    <property type="evidence" value="ECO:0007669"/>
    <property type="project" value="TreeGrafter"/>
</dbReference>
<reference evidence="5" key="2">
    <citation type="submission" date="2021-04" db="EMBL/GenBank/DDBJ databases">
        <authorList>
            <person name="Gilroy R."/>
        </authorList>
    </citation>
    <scope>NUCLEOTIDE SEQUENCE</scope>
    <source>
        <strain evidence="5">CHK186-16707</strain>
    </source>
</reference>
<dbReference type="InterPro" id="IPR029052">
    <property type="entry name" value="Metallo-depent_PP-like"/>
</dbReference>
<keyword evidence="1" id="KW-0479">Metal-binding</keyword>
<dbReference type="InterPro" id="IPR051158">
    <property type="entry name" value="Metallophosphoesterase_sf"/>
</dbReference>
<proteinExistence type="predicted"/>
<dbReference type="InterPro" id="IPR004843">
    <property type="entry name" value="Calcineurin-like_PHP"/>
</dbReference>
<keyword evidence="3" id="KW-1133">Transmembrane helix</keyword>
<organism evidence="5 6">
    <name type="scientific">Candidatus Mailhella merdigallinarum</name>
    <dbReference type="NCBI Taxonomy" id="2838658"/>
    <lineage>
        <taxon>Bacteria</taxon>
        <taxon>Pseudomonadati</taxon>
        <taxon>Thermodesulfobacteriota</taxon>
        <taxon>Desulfovibrionia</taxon>
        <taxon>Desulfovibrionales</taxon>
        <taxon>Desulfovibrionaceae</taxon>
        <taxon>Mailhella</taxon>
    </lineage>
</organism>
<reference evidence="5" key="1">
    <citation type="journal article" date="2021" name="PeerJ">
        <title>Extensive microbial diversity within the chicken gut microbiome revealed by metagenomics and culture.</title>
        <authorList>
            <person name="Gilroy R."/>
            <person name="Ravi A."/>
            <person name="Getino M."/>
            <person name="Pursley I."/>
            <person name="Horton D.L."/>
            <person name="Alikhan N.F."/>
            <person name="Baker D."/>
            <person name="Gharbi K."/>
            <person name="Hall N."/>
            <person name="Watson M."/>
            <person name="Adriaenssens E.M."/>
            <person name="Foster-Nyarko E."/>
            <person name="Jarju S."/>
            <person name="Secka A."/>
            <person name="Antonio M."/>
            <person name="Oren A."/>
            <person name="Chaudhuri R.R."/>
            <person name="La Ragione R."/>
            <person name="Hildebrand F."/>
            <person name="Pallen M.J."/>
        </authorList>
    </citation>
    <scope>NUCLEOTIDE SEQUENCE</scope>
    <source>
        <strain evidence="5">CHK186-16707</strain>
    </source>
</reference>
<dbReference type="EMBL" id="DXAN01000033">
    <property type="protein sequence ID" value="HJA09605.1"/>
    <property type="molecule type" value="Genomic_DNA"/>
</dbReference>
<feature type="transmembrane region" description="Helical" evidence="3">
    <location>
        <begin position="76"/>
        <end position="102"/>
    </location>
</feature>
<feature type="domain" description="Calcineurin-like phosphoesterase" evidence="4">
    <location>
        <begin position="165"/>
        <end position="332"/>
    </location>
</feature>
<dbReference type="CDD" id="cd07385">
    <property type="entry name" value="MPP_YkuE_C"/>
    <property type="match status" value="1"/>
</dbReference>
<evidence type="ECO:0000259" key="4">
    <source>
        <dbReference type="Pfam" id="PF00149"/>
    </source>
</evidence>
<comment type="caution">
    <text evidence="5">The sequence shown here is derived from an EMBL/GenBank/DDBJ whole genome shotgun (WGS) entry which is preliminary data.</text>
</comment>
<feature type="transmembrane region" description="Helical" evidence="3">
    <location>
        <begin position="9"/>
        <end position="31"/>
    </location>
</feature>
<feature type="transmembrane region" description="Helical" evidence="3">
    <location>
        <begin position="37"/>
        <end position="64"/>
    </location>
</feature>
<dbReference type="AlphaFoldDB" id="A0A9D2HGW0"/>
<dbReference type="Pfam" id="PF00149">
    <property type="entry name" value="Metallophos"/>
    <property type="match status" value="1"/>
</dbReference>
<evidence type="ECO:0000256" key="1">
    <source>
        <dbReference type="ARBA" id="ARBA00022723"/>
    </source>
</evidence>
<dbReference type="Gene3D" id="3.60.21.10">
    <property type="match status" value="1"/>
</dbReference>
<dbReference type="Proteomes" id="UP000824225">
    <property type="component" value="Unassembled WGS sequence"/>
</dbReference>
<name>A0A9D2HGW0_9BACT</name>
<feature type="transmembrane region" description="Helical" evidence="3">
    <location>
        <begin position="122"/>
        <end position="143"/>
    </location>
</feature>
<evidence type="ECO:0000256" key="3">
    <source>
        <dbReference type="SAM" id="Phobius"/>
    </source>
</evidence>
<accession>A0A9D2HGW0</accession>
<dbReference type="GO" id="GO:0046872">
    <property type="term" value="F:metal ion binding"/>
    <property type="evidence" value="ECO:0007669"/>
    <property type="project" value="UniProtKB-KW"/>
</dbReference>
<keyword evidence="3" id="KW-0472">Membrane</keyword>
<dbReference type="PANTHER" id="PTHR31302">
    <property type="entry name" value="TRANSMEMBRANE PROTEIN WITH METALLOPHOSPHOESTERASE DOMAIN-RELATED"/>
    <property type="match status" value="1"/>
</dbReference>
<protein>
    <submittedName>
        <fullName evidence="5">Metallophosphoesterase</fullName>
    </submittedName>
</protein>
<keyword evidence="2" id="KW-0378">Hydrolase</keyword>
<evidence type="ECO:0000256" key="2">
    <source>
        <dbReference type="ARBA" id="ARBA00022801"/>
    </source>
</evidence>
<gene>
    <name evidence="5" type="ORF">H9962_10535</name>
</gene>
<dbReference type="PANTHER" id="PTHR31302:SF31">
    <property type="entry name" value="PHOSPHODIESTERASE YAEI"/>
    <property type="match status" value="1"/>
</dbReference>